<dbReference type="AlphaFoldDB" id="C7LNG4"/>
<protein>
    <submittedName>
        <fullName evidence="2">Uncharacterized protein</fullName>
    </submittedName>
</protein>
<evidence type="ECO:0000256" key="1">
    <source>
        <dbReference type="SAM" id="MobiDB-lite"/>
    </source>
</evidence>
<sequence>MYCKKCKFHSFDHVSACPKCGADWEESRKALYLNWILASGTNWLVHDAVAPQSVPESSAKPAKVEAHTHSMSASATDYLAAPPAHPAAAATKNTDIDVSNFPDLDFSMAEAPAKDPVPAKKAPAPNADEDLFLETLPPEDMVELDFSASFDTPAAPQTPAPAKAKREDLFIPELEEMLAPLDDEPRSKGASAKKPSFSPETEILLDFGTDSSENPSGKSGDDDLSFLSLEDPKKSS</sequence>
<organism evidence="2 3">
    <name type="scientific">Desulfomicrobium baculatum (strain DSM 4028 / VKM B-1378 / X)</name>
    <name type="common">Desulfovibrio baculatus</name>
    <dbReference type="NCBI Taxonomy" id="525897"/>
    <lineage>
        <taxon>Bacteria</taxon>
        <taxon>Pseudomonadati</taxon>
        <taxon>Thermodesulfobacteriota</taxon>
        <taxon>Desulfovibrionia</taxon>
        <taxon>Desulfovibrionales</taxon>
        <taxon>Desulfomicrobiaceae</taxon>
        <taxon>Desulfomicrobium</taxon>
    </lineage>
</organism>
<evidence type="ECO:0000313" key="3">
    <source>
        <dbReference type="Proteomes" id="UP000002216"/>
    </source>
</evidence>
<dbReference type="OrthoDB" id="5432538at2"/>
<dbReference type="EMBL" id="CP001629">
    <property type="protein sequence ID" value="ACU90133.1"/>
    <property type="molecule type" value="Genomic_DNA"/>
</dbReference>
<evidence type="ECO:0000313" key="2">
    <source>
        <dbReference type="EMBL" id="ACU90133.1"/>
    </source>
</evidence>
<dbReference type="Proteomes" id="UP000002216">
    <property type="component" value="Chromosome"/>
</dbReference>
<gene>
    <name evidence="2" type="ordered locus">Dbac_2047</name>
</gene>
<dbReference type="HOGENOM" id="CLU_1173901_0_0_7"/>
<keyword evidence="3" id="KW-1185">Reference proteome</keyword>
<feature type="region of interest" description="Disordered" evidence="1">
    <location>
        <begin position="148"/>
        <end position="236"/>
    </location>
</feature>
<name>C7LNG4_DESBD</name>
<dbReference type="KEGG" id="dba:Dbac_2047"/>
<dbReference type="eggNOG" id="ENOG502ZH67">
    <property type="taxonomic scope" value="Bacteria"/>
</dbReference>
<reference evidence="2 3" key="1">
    <citation type="journal article" date="2009" name="Stand. Genomic Sci.">
        <title>Complete genome sequence of Desulfomicrobium baculatum type strain (X).</title>
        <authorList>
            <person name="Copeland A."/>
            <person name="Spring S."/>
            <person name="Goker M."/>
            <person name="Schneider S."/>
            <person name="Lapidus A."/>
            <person name="Del Rio T.G."/>
            <person name="Tice H."/>
            <person name="Cheng J.F."/>
            <person name="Chen F."/>
            <person name="Nolan M."/>
            <person name="Bruce D."/>
            <person name="Goodwin L."/>
            <person name="Pitluck S."/>
            <person name="Ivanova N."/>
            <person name="Mavrommatis K."/>
            <person name="Ovchinnikova G."/>
            <person name="Pati A."/>
            <person name="Chen A."/>
            <person name="Palaniappan K."/>
            <person name="Land M."/>
            <person name="Hauser L."/>
            <person name="Chang Y.J."/>
            <person name="Jeffries C.C."/>
            <person name="Meincke L."/>
            <person name="Sims D."/>
            <person name="Brettin T."/>
            <person name="Detter J.C."/>
            <person name="Han C."/>
            <person name="Chain P."/>
            <person name="Bristow J."/>
            <person name="Eisen J.A."/>
            <person name="Markowitz V."/>
            <person name="Hugenholtz P."/>
            <person name="Kyrpides N.C."/>
            <person name="Klenk H.P."/>
            <person name="Lucas S."/>
        </authorList>
    </citation>
    <scope>NUCLEOTIDE SEQUENCE [LARGE SCALE GENOMIC DNA]</scope>
    <source>
        <strain evidence="3">DSM 4028 / VKM B-1378 / X</strain>
    </source>
</reference>
<accession>C7LNG4</accession>
<dbReference type="RefSeq" id="WP_015774224.1">
    <property type="nucleotide sequence ID" value="NC_013173.1"/>
</dbReference>
<feature type="compositionally biased region" description="Low complexity" evidence="1">
    <location>
        <begin position="152"/>
        <end position="162"/>
    </location>
</feature>
<dbReference type="STRING" id="525897.Dbac_2047"/>
<proteinExistence type="predicted"/>